<dbReference type="Proteomes" id="UP000193010">
    <property type="component" value="Unassembled WGS sequence"/>
</dbReference>
<proteinExistence type="predicted"/>
<organism evidence="1 2">
    <name type="scientific">Mycobacterium florentinum</name>
    <dbReference type="NCBI Taxonomy" id="292462"/>
    <lineage>
        <taxon>Bacteria</taxon>
        <taxon>Bacillati</taxon>
        <taxon>Actinomycetota</taxon>
        <taxon>Actinomycetes</taxon>
        <taxon>Mycobacteriales</taxon>
        <taxon>Mycobacteriaceae</taxon>
        <taxon>Mycobacterium</taxon>
        <taxon>Mycobacterium simiae complex</taxon>
    </lineage>
</organism>
<sequence>MGLIKQLHPDGSQKTGGALVRDGEVHTIVDAHLPKNRAGFAQRVVIDVADGSEVTLHRGERVWGGWCPIGLPERNGPAFSAYDEVVDWTGPNGEVAFGLSEDGQIRNVH</sequence>
<keyword evidence="2" id="KW-1185">Reference proteome</keyword>
<gene>
    <name evidence="1" type="ORF">AWC05_17510</name>
</gene>
<accession>A0A1X1UCE0</accession>
<evidence type="ECO:0000313" key="2">
    <source>
        <dbReference type="Proteomes" id="UP000193010"/>
    </source>
</evidence>
<protein>
    <submittedName>
        <fullName evidence="1">Uncharacterized protein</fullName>
    </submittedName>
</protein>
<dbReference type="AlphaFoldDB" id="A0A1X1UCE0"/>
<reference evidence="1 2" key="1">
    <citation type="submission" date="2016-01" db="EMBL/GenBank/DDBJ databases">
        <title>The new phylogeny of the genus Mycobacterium.</title>
        <authorList>
            <person name="Tarcisio F."/>
            <person name="Conor M."/>
            <person name="Antonella G."/>
            <person name="Elisabetta G."/>
            <person name="Giulia F.S."/>
            <person name="Sara T."/>
            <person name="Anna F."/>
            <person name="Clotilde B."/>
            <person name="Roberto B."/>
            <person name="Veronica D.S."/>
            <person name="Fabio R."/>
            <person name="Monica P."/>
            <person name="Olivier J."/>
            <person name="Enrico T."/>
            <person name="Nicola S."/>
        </authorList>
    </citation>
    <scope>NUCLEOTIDE SEQUENCE [LARGE SCALE GENOMIC DNA]</scope>
    <source>
        <strain evidence="1 2">DSM 44852</strain>
    </source>
</reference>
<dbReference type="OrthoDB" id="4525577at2"/>
<name>A0A1X1UCE0_MYCFL</name>
<evidence type="ECO:0000313" key="1">
    <source>
        <dbReference type="EMBL" id="ORV54398.1"/>
    </source>
</evidence>
<dbReference type="EMBL" id="LQOV01000008">
    <property type="protein sequence ID" value="ORV54398.1"/>
    <property type="molecule type" value="Genomic_DNA"/>
</dbReference>
<comment type="caution">
    <text evidence="1">The sequence shown here is derived from an EMBL/GenBank/DDBJ whole genome shotgun (WGS) entry which is preliminary data.</text>
</comment>
<dbReference type="RefSeq" id="WP_085221460.1">
    <property type="nucleotide sequence ID" value="NZ_AP022576.1"/>
</dbReference>